<dbReference type="InterPro" id="IPR027417">
    <property type="entry name" value="P-loop_NTPase"/>
</dbReference>
<evidence type="ECO:0000313" key="7">
    <source>
        <dbReference type="Proteomes" id="UP000001826"/>
    </source>
</evidence>
<dbReference type="GO" id="GO:0016491">
    <property type="term" value="F:oxidoreductase activity"/>
    <property type="evidence" value="ECO:0007669"/>
    <property type="project" value="UniProtKB-ARBA"/>
</dbReference>
<dbReference type="Pfam" id="PF00005">
    <property type="entry name" value="ABC_tran"/>
    <property type="match status" value="2"/>
</dbReference>
<dbReference type="FunCoup" id="Q8TZ48">
    <property type="interactions" value="208"/>
</dbReference>
<dbReference type="InterPro" id="IPR017896">
    <property type="entry name" value="4Fe4S_Fe-S-bd"/>
</dbReference>
<dbReference type="Proteomes" id="UP000001826">
    <property type="component" value="Chromosome"/>
</dbReference>
<sequence length="599" mass="66848">MVSIGRRVAVVDRERCKGGSKCDYVCQRFCPGVRTGRETITIDEDTNKPVISEELCSGCGICAQKCPFDAIKVVRLPEELEEECVHKYEEGGFRLYRLPVPKPGKVTGVIGRNAIGKTTAAKILTGELKPNLGDPEADPDWDEVIRAFSGTELQEHFRRIADGDLRPVMKPQYVEALPKVVKGRVKDVLEDVDELGVVDELIERLGLTEVTDRRISDLSGGELQRVAIAAALSRDADFLVFDEPCSYLDVEQRLSLARSLREIVEDRGIPMLVIEHDLATLDYVADVVHVLYGKRGAYGVVSKPMGVGKGINAYLKGYLEAENVRFRDEEVVLPEKPAEAEAGERDTLVEYGELVKEYDGDFRLEVEPGEIRVGEIIGALGPNAIGKTTFVKLLAGVLEPTGGGVDVDVKVSYKPQYLEVDSDEPVEQVLRRTAGSEWGSSWYRSNIVEPLDLEYLFDRPLCELSGGELQRVAVAAALSREADLYLLDEPSAYLDVEERINTARVIRRVIEARDAAAIVVDHDLLLLDYISDRMMVFEGEPGKHGRANPPESKREAMNRFLSNLGVTFRRDPETRRPRANKPGSHRDREQKRRGEYFYA</sequence>
<keyword evidence="7" id="KW-1185">Reference proteome</keyword>
<dbReference type="PROSITE" id="PS50893">
    <property type="entry name" value="ABC_TRANSPORTER_2"/>
    <property type="match status" value="2"/>
</dbReference>
<dbReference type="InParanoid" id="Q8TZ48"/>
<dbReference type="InterPro" id="IPR017900">
    <property type="entry name" value="4Fe4S_Fe_S_CS"/>
</dbReference>
<dbReference type="InterPro" id="IPR017871">
    <property type="entry name" value="ABC_transporter-like_CS"/>
</dbReference>
<feature type="domain" description="4Fe-4S ferredoxin-type" evidence="5">
    <location>
        <begin position="47"/>
        <end position="76"/>
    </location>
</feature>
<dbReference type="InterPro" id="IPR003439">
    <property type="entry name" value="ABC_transporter-like_ATP-bd"/>
</dbReference>
<proteinExistence type="predicted"/>
<feature type="domain" description="ABC transporter" evidence="4">
    <location>
        <begin position="349"/>
        <end position="564"/>
    </location>
</feature>
<organism evidence="6 7">
    <name type="scientific">Methanopyrus kandleri (strain AV19 / DSM 6324 / JCM 9639 / NBRC 100938)</name>
    <dbReference type="NCBI Taxonomy" id="190192"/>
    <lineage>
        <taxon>Archaea</taxon>
        <taxon>Methanobacteriati</taxon>
        <taxon>Methanobacteriota</taxon>
        <taxon>Methanomada group</taxon>
        <taxon>Methanopyri</taxon>
        <taxon>Methanopyrales</taxon>
        <taxon>Methanopyraceae</taxon>
        <taxon>Methanopyrus</taxon>
    </lineage>
</organism>
<evidence type="ECO:0000256" key="3">
    <source>
        <dbReference type="SAM" id="MobiDB-lite"/>
    </source>
</evidence>
<dbReference type="HOGENOM" id="CLU_017344_4_1_2"/>
<dbReference type="STRING" id="190192.MK0091"/>
<name>Q8TZ48_METKA</name>
<dbReference type="PROSITE" id="PS51379">
    <property type="entry name" value="4FE4S_FER_2"/>
    <property type="match status" value="1"/>
</dbReference>
<dbReference type="PANTHER" id="PTHR19248">
    <property type="entry name" value="ATP-BINDING TRANSPORT PROTEIN-RELATED"/>
    <property type="match status" value="1"/>
</dbReference>
<keyword evidence="2" id="KW-0067">ATP-binding</keyword>
<dbReference type="PaxDb" id="190192-MK0091"/>
<dbReference type="InterPro" id="IPR003593">
    <property type="entry name" value="AAA+_ATPase"/>
</dbReference>
<evidence type="ECO:0000256" key="2">
    <source>
        <dbReference type="ARBA" id="ARBA00022840"/>
    </source>
</evidence>
<evidence type="ECO:0000256" key="1">
    <source>
        <dbReference type="ARBA" id="ARBA00022741"/>
    </source>
</evidence>
<dbReference type="PROSITE" id="PS00198">
    <property type="entry name" value="4FE4S_FER_1"/>
    <property type="match status" value="1"/>
</dbReference>
<gene>
    <name evidence="6" type="ordered locus">MK0091</name>
</gene>
<dbReference type="SMART" id="SM00382">
    <property type="entry name" value="AAA"/>
    <property type="match status" value="2"/>
</dbReference>
<dbReference type="PATRIC" id="fig|190192.8.peg.91"/>
<dbReference type="SUPFAM" id="SSF52540">
    <property type="entry name" value="P-loop containing nucleoside triphosphate hydrolases"/>
    <property type="match status" value="2"/>
</dbReference>
<dbReference type="Pfam" id="PF04068">
    <property type="entry name" value="Fer4_RLI"/>
    <property type="match status" value="1"/>
</dbReference>
<dbReference type="PROSITE" id="PS00211">
    <property type="entry name" value="ABC_TRANSPORTER_1"/>
    <property type="match status" value="2"/>
</dbReference>
<feature type="region of interest" description="Disordered" evidence="3">
    <location>
        <begin position="565"/>
        <end position="599"/>
    </location>
</feature>
<dbReference type="AlphaFoldDB" id="Q8TZ48"/>
<dbReference type="KEGG" id="mka:MK0091"/>
<protein>
    <submittedName>
        <fullName evidence="6">Predicted ABC-class ATPase, RNase L inhibitor homolog</fullName>
    </submittedName>
</protein>
<dbReference type="SUPFAM" id="SSF54862">
    <property type="entry name" value="4Fe-4S ferredoxins"/>
    <property type="match status" value="1"/>
</dbReference>
<dbReference type="EMBL" id="AE009439">
    <property type="protein sequence ID" value="AAM01308.1"/>
    <property type="molecule type" value="Genomic_DNA"/>
</dbReference>
<dbReference type="Pfam" id="PF00037">
    <property type="entry name" value="Fer4"/>
    <property type="match status" value="1"/>
</dbReference>
<dbReference type="GeneID" id="1477394"/>
<dbReference type="GO" id="GO:0016887">
    <property type="term" value="F:ATP hydrolysis activity"/>
    <property type="evidence" value="ECO:0007669"/>
    <property type="project" value="InterPro"/>
</dbReference>
<dbReference type="Gene3D" id="3.40.50.300">
    <property type="entry name" value="P-loop containing nucleotide triphosphate hydrolases"/>
    <property type="match status" value="2"/>
</dbReference>
<accession>Q8TZ48</accession>
<dbReference type="EnsemblBacteria" id="AAM01308">
    <property type="protein sequence ID" value="AAM01308"/>
    <property type="gene ID" value="MK0091"/>
</dbReference>
<evidence type="ECO:0000259" key="4">
    <source>
        <dbReference type="PROSITE" id="PS50893"/>
    </source>
</evidence>
<keyword evidence="1" id="KW-0547">Nucleotide-binding</keyword>
<reference evidence="6 7" key="1">
    <citation type="journal article" date="2002" name="Proc. Natl. Acad. Sci. U.S.A.">
        <title>The complete genome of hyperthermophile Methanopyrus kandleri AV19 and monophyly of archaeal methanogens.</title>
        <authorList>
            <person name="Slesarev A.I."/>
            <person name="Mezhevaya K.V."/>
            <person name="Makarova K.S."/>
            <person name="Polushin N.N."/>
            <person name="Shcherbinina O.V."/>
            <person name="Shakhova V.V."/>
            <person name="Belova G.I."/>
            <person name="Aravind L."/>
            <person name="Natale D.A."/>
            <person name="Rogozin I.B."/>
            <person name="Tatusov R.L."/>
            <person name="Wolf Y.I."/>
            <person name="Stetter K.O."/>
            <person name="Malykh A.G."/>
            <person name="Koonin E.V."/>
            <person name="Kozyavkin S.A."/>
        </authorList>
    </citation>
    <scope>NUCLEOTIDE SEQUENCE [LARGE SCALE GENOMIC DNA]</scope>
    <source>
        <strain evidence="7">AV19 / DSM 6324 / JCM 9639 / NBRC 100938</strain>
    </source>
</reference>
<feature type="compositionally biased region" description="Basic and acidic residues" evidence="3">
    <location>
        <begin position="584"/>
        <end position="599"/>
    </location>
</feature>
<dbReference type="NCBIfam" id="NF009945">
    <property type="entry name" value="PRK13409.1"/>
    <property type="match status" value="1"/>
</dbReference>
<dbReference type="FunFam" id="3.40.50.300:FF:001546">
    <property type="entry name" value="RNase L inhibitor homolog"/>
    <property type="match status" value="1"/>
</dbReference>
<evidence type="ECO:0000259" key="5">
    <source>
        <dbReference type="PROSITE" id="PS51379"/>
    </source>
</evidence>
<dbReference type="InterPro" id="IPR013283">
    <property type="entry name" value="RLI1"/>
</dbReference>
<dbReference type="RefSeq" id="WP_011018463.1">
    <property type="nucleotide sequence ID" value="NC_003551.1"/>
</dbReference>
<evidence type="ECO:0000313" key="6">
    <source>
        <dbReference type="EMBL" id="AAM01308.1"/>
    </source>
</evidence>
<dbReference type="PRINTS" id="PR01868">
    <property type="entry name" value="ABCEFAMILY"/>
</dbReference>
<dbReference type="InterPro" id="IPR007209">
    <property type="entry name" value="RNaseL-inhib-like_metal-bd_dom"/>
</dbReference>
<dbReference type="GO" id="GO:0005524">
    <property type="term" value="F:ATP binding"/>
    <property type="evidence" value="ECO:0007669"/>
    <property type="project" value="UniProtKB-KW"/>
</dbReference>
<feature type="domain" description="ABC transporter" evidence="4">
    <location>
        <begin position="80"/>
        <end position="320"/>
    </location>
</feature>